<organism evidence="1 2">
    <name type="scientific">Immersiella caudata</name>
    <dbReference type="NCBI Taxonomy" id="314043"/>
    <lineage>
        <taxon>Eukaryota</taxon>
        <taxon>Fungi</taxon>
        <taxon>Dikarya</taxon>
        <taxon>Ascomycota</taxon>
        <taxon>Pezizomycotina</taxon>
        <taxon>Sordariomycetes</taxon>
        <taxon>Sordariomycetidae</taxon>
        <taxon>Sordariales</taxon>
        <taxon>Lasiosphaeriaceae</taxon>
        <taxon>Immersiella</taxon>
    </lineage>
</organism>
<comment type="caution">
    <text evidence="1">The sequence shown here is derived from an EMBL/GenBank/DDBJ whole genome shotgun (WGS) entry which is preliminary data.</text>
</comment>
<dbReference type="PIRSF" id="PIRSF013171">
    <property type="entry name" value="Pur_nuclsid_perm"/>
    <property type="match status" value="1"/>
</dbReference>
<evidence type="ECO:0000313" key="2">
    <source>
        <dbReference type="Proteomes" id="UP001175000"/>
    </source>
</evidence>
<dbReference type="Pfam" id="PF06516">
    <property type="entry name" value="NUP"/>
    <property type="match status" value="1"/>
</dbReference>
<dbReference type="EMBL" id="JAULSU010000007">
    <property type="protein sequence ID" value="KAK0611809.1"/>
    <property type="molecule type" value="Genomic_DNA"/>
</dbReference>
<protein>
    <submittedName>
        <fullName evidence="1">Purine nucleoside permease-domain-containing protein</fullName>
    </submittedName>
</protein>
<dbReference type="GO" id="GO:0055085">
    <property type="term" value="P:transmembrane transport"/>
    <property type="evidence" value="ECO:0007669"/>
    <property type="project" value="InterPro"/>
</dbReference>
<dbReference type="InterPro" id="IPR009486">
    <property type="entry name" value="Pur_nuclsid_perm"/>
</dbReference>
<dbReference type="Proteomes" id="UP001175000">
    <property type="component" value="Unassembled WGS sequence"/>
</dbReference>
<accession>A0AA39TLL1</accession>
<keyword evidence="2" id="KW-1185">Reference proteome</keyword>
<dbReference type="PANTHER" id="PTHR38643">
    <property type="entry name" value="PURINE NUCLEOSIDE PERMEASE C285.05-RELATED"/>
    <property type="match status" value="1"/>
</dbReference>
<gene>
    <name evidence="1" type="ORF">B0T14DRAFT_540791</name>
</gene>
<dbReference type="AlphaFoldDB" id="A0AA39TLL1"/>
<dbReference type="GO" id="GO:0005783">
    <property type="term" value="C:endoplasmic reticulum"/>
    <property type="evidence" value="ECO:0007669"/>
    <property type="project" value="TreeGrafter"/>
</dbReference>
<reference evidence="1" key="1">
    <citation type="submission" date="2023-06" db="EMBL/GenBank/DDBJ databases">
        <title>Genome-scale phylogeny and comparative genomics of the fungal order Sordariales.</title>
        <authorList>
            <consortium name="Lawrence Berkeley National Laboratory"/>
            <person name="Hensen N."/>
            <person name="Bonometti L."/>
            <person name="Westerberg I."/>
            <person name="Brannstrom I.O."/>
            <person name="Guillou S."/>
            <person name="Cros-Aarteil S."/>
            <person name="Calhoun S."/>
            <person name="Haridas S."/>
            <person name="Kuo A."/>
            <person name="Mondo S."/>
            <person name="Pangilinan J."/>
            <person name="Riley R."/>
            <person name="Labutti K."/>
            <person name="Andreopoulos B."/>
            <person name="Lipzen A."/>
            <person name="Chen C."/>
            <person name="Yanf M."/>
            <person name="Daum C."/>
            <person name="Ng V."/>
            <person name="Clum A."/>
            <person name="Steindorff A."/>
            <person name="Ohm R."/>
            <person name="Martin F."/>
            <person name="Silar P."/>
            <person name="Natvig D."/>
            <person name="Lalanne C."/>
            <person name="Gautier V."/>
            <person name="Ament-Velasquez S.L."/>
            <person name="Kruys A."/>
            <person name="Hutchinson M.I."/>
            <person name="Powell A.J."/>
            <person name="Barry K."/>
            <person name="Miller A.N."/>
            <person name="Grigoriev I.V."/>
            <person name="Debuchy R."/>
            <person name="Gladieux P."/>
            <person name="Thoren M.H."/>
            <person name="Johannesson H."/>
        </authorList>
    </citation>
    <scope>NUCLEOTIDE SEQUENCE</scope>
    <source>
        <strain evidence="1">CBS 606.72</strain>
    </source>
</reference>
<dbReference type="PANTHER" id="PTHR38643:SF1">
    <property type="entry name" value="PURINE NUCLEOSIDE PERMEASE C285.05-RELATED"/>
    <property type="match status" value="1"/>
</dbReference>
<evidence type="ECO:0000313" key="1">
    <source>
        <dbReference type="EMBL" id="KAK0611809.1"/>
    </source>
</evidence>
<name>A0AA39TLL1_9PEZI</name>
<proteinExistence type="predicted"/>
<sequence>MFAPEAEVWCKNMPASGLGNLLAVNISTPGLSMLFPHAHCLADYSVCQYSTLGGVVLARYAVQVALQFELDAREMTENFTTGDFPYGKSQSNQYAAKQYGTEVMELIEDLREIAYALASKARLADNAQAAQYRARYKPLKDLAAATMGASVAKCDTATSDVYCSGKLLSESFENITGVCTNGMGRYCMTAQEDNAILEVLVRMAIWRLVDFGRAILMRSGSNFDRPPPGVSAYEHLAVLHQNGFPIAIQNLFNAGIEIVKGILEDWDSTFGKGIKPSNYIGDVLGGLGGQPGFGPGSLTGGKGVSDRQFSCSEYVWPGVYGRRGVSQ</sequence>